<sequence>MARKKLYTNNKEKSKDDFKRKKQIKEQVKSVLIACEDKISSPNYFKMIIKKLIEDKKITQDSLVIAKHEHVNPKGVLQDLLNHKKDDKTYKDFEHRWIVIDRDIARVNGGGHPKDDFLTALSEAKSKRVEVAYSNDCFEIWYLLHFVYRDTAISRDDVIKEVIKKLKDKNFATFSKLNKENIKTEAMTELIFNELLELQKTAIKNAKKLLKNYADLHNPELDNPSTRVFELVEILSNKIL</sequence>
<accession>A0A1C7WT05</accession>
<dbReference type="InterPro" id="IPR025591">
    <property type="entry name" value="RloB"/>
</dbReference>
<evidence type="ECO:0008006" key="4">
    <source>
        <dbReference type="Google" id="ProtNLM"/>
    </source>
</evidence>
<comment type="caution">
    <text evidence="2">The sequence shown here is derived from an EMBL/GenBank/DDBJ whole genome shotgun (WGS) entry which is preliminary data.</text>
</comment>
<dbReference type="Pfam" id="PF13707">
    <property type="entry name" value="RloB"/>
    <property type="match status" value="1"/>
</dbReference>
<dbReference type="Proteomes" id="UP000092987">
    <property type="component" value="Unassembled WGS sequence"/>
</dbReference>
<evidence type="ECO:0000256" key="1">
    <source>
        <dbReference type="SAM" id="MobiDB-lite"/>
    </source>
</evidence>
<dbReference type="EMBL" id="LLKQ01000001">
    <property type="protein sequence ID" value="OCL96474.1"/>
    <property type="molecule type" value="Genomic_DNA"/>
</dbReference>
<feature type="compositionally biased region" description="Basic and acidic residues" evidence="1">
    <location>
        <begin position="10"/>
        <end position="20"/>
    </location>
</feature>
<evidence type="ECO:0000313" key="3">
    <source>
        <dbReference type="Proteomes" id="UP000092987"/>
    </source>
</evidence>
<proteinExistence type="predicted"/>
<evidence type="ECO:0000313" key="2">
    <source>
        <dbReference type="EMBL" id="OCL96474.1"/>
    </source>
</evidence>
<gene>
    <name evidence="2" type="ORF">AA347_01965</name>
</gene>
<keyword evidence="3" id="KW-1185">Reference proteome</keyword>
<feature type="region of interest" description="Disordered" evidence="1">
    <location>
        <begin position="1"/>
        <end position="20"/>
    </location>
</feature>
<dbReference type="RefSeq" id="WP_066390651.1">
    <property type="nucleotide sequence ID" value="NZ_CP035926.1"/>
</dbReference>
<organism evidence="2 3">
    <name type="scientific">Aliarcobacter thereius LMG 24486</name>
    <dbReference type="NCBI Taxonomy" id="1032240"/>
    <lineage>
        <taxon>Bacteria</taxon>
        <taxon>Pseudomonadati</taxon>
        <taxon>Campylobacterota</taxon>
        <taxon>Epsilonproteobacteria</taxon>
        <taxon>Campylobacterales</taxon>
        <taxon>Arcobacteraceae</taxon>
        <taxon>Aliarcobacter</taxon>
    </lineage>
</organism>
<name>A0A1C7WT05_9BACT</name>
<protein>
    <recommendedName>
        <fullName evidence="4">RloB-like protein</fullName>
    </recommendedName>
</protein>
<reference evidence="2 3" key="1">
    <citation type="submission" date="2015-10" db="EMBL/GenBank/DDBJ databases">
        <authorList>
            <person name="Rovetto F.F."/>
            <person name="Cocolin L.L."/>
            <person name="Illeghems K.K."/>
            <person name="Van Nieuwerbuegh F.F."/>
            <person name="Houf K.K."/>
        </authorList>
    </citation>
    <scope>NUCLEOTIDE SEQUENCE [LARGE SCALE GENOMIC DNA]</scope>
    <source>
        <strain evidence="2 3">LMG 24486</strain>
    </source>
</reference>